<feature type="domain" description="N-acetyltransferase" evidence="7">
    <location>
        <begin position="3"/>
        <end position="170"/>
    </location>
</feature>
<dbReference type="PANTHER" id="PTHR10908:SF0">
    <property type="entry name" value="SEROTONIN N-ACETYLTRANSFERASE"/>
    <property type="match status" value="1"/>
</dbReference>
<organism evidence="8 9">
    <name type="scientific">Ganoderma sinense ZZ0214-1</name>
    <dbReference type="NCBI Taxonomy" id="1077348"/>
    <lineage>
        <taxon>Eukaryota</taxon>
        <taxon>Fungi</taxon>
        <taxon>Dikarya</taxon>
        <taxon>Basidiomycota</taxon>
        <taxon>Agaricomycotina</taxon>
        <taxon>Agaricomycetes</taxon>
        <taxon>Polyporales</taxon>
        <taxon>Polyporaceae</taxon>
        <taxon>Ganoderma</taxon>
    </lineage>
</organism>
<dbReference type="InterPro" id="IPR007515">
    <property type="entry name" value="Mss4"/>
</dbReference>
<comment type="caution">
    <text evidence="8">The sequence shown here is derived from an EMBL/GenBank/DDBJ whole genome shotgun (WGS) entry which is preliminary data.</text>
</comment>
<evidence type="ECO:0000259" key="7">
    <source>
        <dbReference type="PROSITE" id="PS51186"/>
    </source>
</evidence>
<dbReference type="PANTHER" id="PTHR10908">
    <property type="entry name" value="SEROTONIN N-ACETYLTRANSFERASE"/>
    <property type="match status" value="1"/>
</dbReference>
<evidence type="ECO:0000256" key="2">
    <source>
        <dbReference type="ARBA" id="ARBA00022658"/>
    </source>
</evidence>
<evidence type="ECO:0000256" key="1">
    <source>
        <dbReference type="ARBA" id="ARBA00022448"/>
    </source>
</evidence>
<evidence type="ECO:0000313" key="8">
    <source>
        <dbReference type="EMBL" id="PIL27473.1"/>
    </source>
</evidence>
<sequence>MSIFYDLVGRNDLEDAYAIESQGYPDDEAGSLEAFQYRQSQAPELFLGAYVPTDSGRKLVGYVCSTLSPDATLTHESMSKHVPGSSSVCIHSVCVAQEYRRQKLGLGLVKEYISRLSTNNDSSPAPYTRILLIAHEELRGFYEKAGFEWVAQSAVVHGARPWFEMRKALKPDLPQTSSSNNPTSQTPSISGSTKGDSIAAVPGCPTATQPPTDTDEKNVVSGTAPSEARSQVPSAQMQMPTQSIPPNIWEALQRESSRTRPVARLLASFPNAVQDVTSDDNAGDARQGSSNANTNKYDLLCPRAGCGSVILKAGVASSVEGASVQLEPPHGHAVPEALGALPVPPAAAQWWLVRGNAMAFENIGFSRPVQGAADGWRFSTDNWRRRFRNSSSNHCAFISGTATTIVPSGSGKSMKLLACAECDLGPLGWCQEGGSEFWLAVNRVGYRA</sequence>
<dbReference type="InterPro" id="IPR011323">
    <property type="entry name" value="Mss4/transl-control_tumour"/>
</dbReference>
<name>A0A2G8S127_9APHY</name>
<dbReference type="SUPFAM" id="SSF51316">
    <property type="entry name" value="Mss4-like"/>
    <property type="match status" value="1"/>
</dbReference>
<protein>
    <recommendedName>
        <fullName evidence="7">N-acetyltransferase domain-containing protein</fullName>
    </recommendedName>
</protein>
<dbReference type="GO" id="GO:0004059">
    <property type="term" value="F:aralkylamine N-acetyltransferase activity"/>
    <property type="evidence" value="ECO:0007669"/>
    <property type="project" value="TreeGrafter"/>
</dbReference>
<dbReference type="GO" id="GO:0005737">
    <property type="term" value="C:cytoplasm"/>
    <property type="evidence" value="ECO:0007669"/>
    <property type="project" value="TreeGrafter"/>
</dbReference>
<dbReference type="InterPro" id="IPR016181">
    <property type="entry name" value="Acyl_CoA_acyltransferase"/>
</dbReference>
<keyword evidence="1" id="KW-0813">Transport</keyword>
<dbReference type="AlphaFoldDB" id="A0A2G8S127"/>
<dbReference type="Pfam" id="PF13673">
    <property type="entry name" value="Acetyltransf_10"/>
    <property type="match status" value="1"/>
</dbReference>
<dbReference type="OrthoDB" id="30840at2759"/>
<keyword evidence="5" id="KW-0012">Acyltransferase</keyword>
<keyword evidence="9" id="KW-1185">Reference proteome</keyword>
<dbReference type="Proteomes" id="UP000230002">
    <property type="component" value="Unassembled WGS sequence"/>
</dbReference>
<dbReference type="GO" id="GO:0015031">
    <property type="term" value="P:protein transport"/>
    <property type="evidence" value="ECO:0007669"/>
    <property type="project" value="UniProtKB-KW"/>
</dbReference>
<feature type="region of interest" description="Disordered" evidence="6">
    <location>
        <begin position="274"/>
        <end position="294"/>
    </location>
</feature>
<dbReference type="GO" id="GO:0005085">
    <property type="term" value="F:guanyl-nucleotide exchange factor activity"/>
    <property type="evidence" value="ECO:0007669"/>
    <property type="project" value="UniProtKB-KW"/>
</dbReference>
<evidence type="ECO:0000256" key="5">
    <source>
        <dbReference type="ARBA" id="ARBA00023315"/>
    </source>
</evidence>
<keyword evidence="3" id="KW-0808">Transferase</keyword>
<dbReference type="PROSITE" id="PS51796">
    <property type="entry name" value="MSS4"/>
    <property type="match status" value="1"/>
</dbReference>
<dbReference type="InterPro" id="IPR000182">
    <property type="entry name" value="GNAT_dom"/>
</dbReference>
<dbReference type="GO" id="GO:0007264">
    <property type="term" value="P:small GTPase-mediated signal transduction"/>
    <property type="evidence" value="ECO:0007669"/>
    <property type="project" value="InterPro"/>
</dbReference>
<gene>
    <name evidence="8" type="ORF">GSI_10623</name>
</gene>
<feature type="compositionally biased region" description="Polar residues" evidence="6">
    <location>
        <begin position="220"/>
        <end position="242"/>
    </location>
</feature>
<dbReference type="Gene3D" id="2.170.150.10">
    <property type="entry name" value="Metal Binding Protein, Guanine Nucleotide Exchange Factor, Chain A"/>
    <property type="match status" value="1"/>
</dbReference>
<evidence type="ECO:0000313" key="9">
    <source>
        <dbReference type="Proteomes" id="UP000230002"/>
    </source>
</evidence>
<proteinExistence type="predicted"/>
<evidence type="ECO:0000256" key="6">
    <source>
        <dbReference type="SAM" id="MobiDB-lite"/>
    </source>
</evidence>
<evidence type="ECO:0000256" key="4">
    <source>
        <dbReference type="ARBA" id="ARBA00022927"/>
    </source>
</evidence>
<dbReference type="SUPFAM" id="SSF55729">
    <property type="entry name" value="Acyl-CoA N-acyltransferases (Nat)"/>
    <property type="match status" value="1"/>
</dbReference>
<dbReference type="PROSITE" id="PS51186">
    <property type="entry name" value="GNAT"/>
    <property type="match status" value="1"/>
</dbReference>
<dbReference type="Gene3D" id="3.40.630.30">
    <property type="match status" value="1"/>
</dbReference>
<dbReference type="Pfam" id="PF04421">
    <property type="entry name" value="Mss4"/>
    <property type="match status" value="1"/>
</dbReference>
<feature type="compositionally biased region" description="Low complexity" evidence="6">
    <location>
        <begin position="174"/>
        <end position="188"/>
    </location>
</feature>
<accession>A0A2G8S127</accession>
<dbReference type="InterPro" id="IPR051635">
    <property type="entry name" value="SNAT-like"/>
</dbReference>
<keyword evidence="4" id="KW-0653">Protein transport</keyword>
<feature type="region of interest" description="Disordered" evidence="6">
    <location>
        <begin position="172"/>
        <end position="242"/>
    </location>
</feature>
<reference evidence="8 9" key="1">
    <citation type="journal article" date="2015" name="Sci. Rep.">
        <title>Chromosome-level genome map provides insights into diverse defense mechanisms in the medicinal fungus Ganoderma sinense.</title>
        <authorList>
            <person name="Zhu Y."/>
            <person name="Xu J."/>
            <person name="Sun C."/>
            <person name="Zhou S."/>
            <person name="Xu H."/>
            <person name="Nelson D.R."/>
            <person name="Qian J."/>
            <person name="Song J."/>
            <person name="Luo H."/>
            <person name="Xiang L."/>
            <person name="Li Y."/>
            <person name="Xu Z."/>
            <person name="Ji A."/>
            <person name="Wang L."/>
            <person name="Lu S."/>
            <person name="Hayward A."/>
            <person name="Sun W."/>
            <person name="Li X."/>
            <person name="Schwartz D.C."/>
            <person name="Wang Y."/>
            <person name="Chen S."/>
        </authorList>
    </citation>
    <scope>NUCLEOTIDE SEQUENCE [LARGE SCALE GENOMIC DNA]</scope>
    <source>
        <strain evidence="8 9">ZZ0214-1</strain>
    </source>
</reference>
<dbReference type="InterPro" id="IPR011057">
    <property type="entry name" value="Mss4-like_sf"/>
</dbReference>
<dbReference type="EMBL" id="AYKW01000034">
    <property type="protein sequence ID" value="PIL27473.1"/>
    <property type="molecule type" value="Genomic_DNA"/>
</dbReference>
<dbReference type="STRING" id="1077348.A0A2G8S127"/>
<evidence type="ECO:0000256" key="3">
    <source>
        <dbReference type="ARBA" id="ARBA00022679"/>
    </source>
</evidence>
<keyword evidence="2" id="KW-0344">Guanine-nucleotide releasing factor</keyword>